<evidence type="ECO:0000313" key="3">
    <source>
        <dbReference type="Proteomes" id="UP001597045"/>
    </source>
</evidence>
<accession>A0ABW3M5S4</accession>
<name>A0ABW3M5S4_9PSEU</name>
<gene>
    <name evidence="2" type="ORF">ACFQ1S_08705</name>
</gene>
<evidence type="ECO:0000313" key="2">
    <source>
        <dbReference type="EMBL" id="MFD1045642.1"/>
    </source>
</evidence>
<dbReference type="EMBL" id="JBHTIS010000365">
    <property type="protein sequence ID" value="MFD1045642.1"/>
    <property type="molecule type" value="Genomic_DNA"/>
</dbReference>
<evidence type="ECO:0000259" key="1">
    <source>
        <dbReference type="Pfam" id="PF14470"/>
    </source>
</evidence>
<dbReference type="Proteomes" id="UP001597045">
    <property type="component" value="Unassembled WGS sequence"/>
</dbReference>
<dbReference type="Pfam" id="PF14470">
    <property type="entry name" value="bPH_3"/>
    <property type="match status" value="1"/>
</dbReference>
<comment type="caution">
    <text evidence="2">The sequence shown here is derived from an EMBL/GenBank/DDBJ whole genome shotgun (WGS) entry which is preliminary data.</text>
</comment>
<sequence>MKEVNLLGDYLQSEEHVLALCAAQGEGSGVLVCTNRRLVFLFVGLIRKQLLEVNWNQARNVVYNRPTRTFAVYTTKITRRAVPAMAIRVNNLADAQAIANAAQAASAAPRLDVV</sequence>
<dbReference type="InterPro" id="IPR039519">
    <property type="entry name" value="YokE-like_PH"/>
</dbReference>
<organism evidence="2 3">
    <name type="scientific">Kibdelosporangium lantanae</name>
    <dbReference type="NCBI Taxonomy" id="1497396"/>
    <lineage>
        <taxon>Bacteria</taxon>
        <taxon>Bacillati</taxon>
        <taxon>Actinomycetota</taxon>
        <taxon>Actinomycetes</taxon>
        <taxon>Pseudonocardiales</taxon>
        <taxon>Pseudonocardiaceae</taxon>
        <taxon>Kibdelosporangium</taxon>
    </lineage>
</organism>
<keyword evidence="3" id="KW-1185">Reference proteome</keyword>
<feature type="domain" description="YokE-like PH" evidence="1">
    <location>
        <begin position="11"/>
        <end position="92"/>
    </location>
</feature>
<reference evidence="3" key="1">
    <citation type="journal article" date="2019" name="Int. J. Syst. Evol. Microbiol.">
        <title>The Global Catalogue of Microorganisms (GCM) 10K type strain sequencing project: providing services to taxonomists for standard genome sequencing and annotation.</title>
        <authorList>
            <consortium name="The Broad Institute Genomics Platform"/>
            <consortium name="The Broad Institute Genome Sequencing Center for Infectious Disease"/>
            <person name="Wu L."/>
            <person name="Ma J."/>
        </authorList>
    </citation>
    <scope>NUCLEOTIDE SEQUENCE [LARGE SCALE GENOMIC DNA]</scope>
    <source>
        <strain evidence="3">JCM 31486</strain>
    </source>
</reference>
<proteinExistence type="predicted"/>
<protein>
    <recommendedName>
        <fullName evidence="1">YokE-like PH domain-containing protein</fullName>
    </recommendedName>
</protein>